<evidence type="ECO:0000256" key="8">
    <source>
        <dbReference type="ARBA" id="ARBA00022989"/>
    </source>
</evidence>
<keyword evidence="9 14" id="KW-0443">Lipid metabolism</keyword>
<comment type="subcellular location">
    <subcellularLocation>
        <location evidence="14">Endoplasmic reticulum membrane</location>
        <topology evidence="14">Multi-pass membrane protein</topology>
    </subcellularLocation>
    <subcellularLocation>
        <location evidence="1">Membrane</location>
        <topology evidence="1">Multi-pass membrane protein</topology>
    </subcellularLocation>
</comment>
<comment type="similarity">
    <text evidence="3 14">Belongs to the very long-chain fatty acids dehydratase HACD family.</text>
</comment>
<keyword evidence="11 14" id="KW-0275">Fatty acid biosynthesis</keyword>
<evidence type="ECO:0000256" key="9">
    <source>
        <dbReference type="ARBA" id="ARBA00023098"/>
    </source>
</evidence>
<sequence>MESKKKENKSSVINFYLIAYNLISGLGWMYVLFLTANTVLTWESKKDVLFSKNLYSETRIPLKVLLATAGLEVLNAAFRFVKSNPVVVFPQVFVRFLVIWAVADVFSVSTQTIGLLLLNICWSFSEIIRYFYYVSNLLNSDPYVLKWSRYNFFIILYPIGAIAETILIVNAALYLEPINIRKKYSFSLPNNLNISFDTYYFFWIWIVLYIPVFPLMYKHMLSQRRKYLYGKDLKKKFIKNQK</sequence>
<accession>A0A813PRL9</accession>
<dbReference type="GO" id="GO:0030497">
    <property type="term" value="P:fatty acid elongation"/>
    <property type="evidence" value="ECO:0007669"/>
    <property type="project" value="TreeGrafter"/>
</dbReference>
<dbReference type="InterPro" id="IPR007482">
    <property type="entry name" value="Tyr_Pase-like_PTPLA"/>
</dbReference>
<keyword evidence="8 14" id="KW-1133">Transmembrane helix</keyword>
<dbReference type="PANTHER" id="PTHR11035">
    <property type="entry name" value="VERY-LONG-CHAIN (3R)-3-HYDROXYACYL-COA DEHYDRATASE"/>
    <property type="match status" value="1"/>
</dbReference>
<dbReference type="OrthoDB" id="46988at2759"/>
<evidence type="ECO:0000256" key="5">
    <source>
        <dbReference type="ARBA" id="ARBA00022516"/>
    </source>
</evidence>
<dbReference type="AlphaFoldDB" id="A0A813PRL9"/>
<dbReference type="Proteomes" id="UP000663879">
    <property type="component" value="Unassembled WGS sequence"/>
</dbReference>
<keyword evidence="7 14" id="KW-0276">Fatty acid metabolism</keyword>
<evidence type="ECO:0000313" key="15">
    <source>
        <dbReference type="EMBL" id="CAF0759473.1"/>
    </source>
</evidence>
<comment type="function">
    <text evidence="14">Catalyzes the third of the four reactions of the long-chain fatty acids elongation cycle. This endoplasmic reticulum-bound enzymatic process, allows the addition of two carbons to the chain of long- and very long-chain fatty acids/VLCFAs per cycle. This enzyme catalyzes the dehydration of the 3-hydroxyacyl-CoA intermediate into trans-2,3-enoyl-CoA, within each cycle of fatty acid elongation. Thereby, it participates to the production of VLCFAs of different chain lengths that are involved in multiple biological processes as precursors of membrane lipids and lipid mediators.</text>
</comment>
<comment type="catalytic activity">
    <reaction evidence="13 14">
        <text>a very-long-chain (3R)-3-hydroxyacyl-CoA = a very-long-chain (2E)-enoyl-CoA + H2O</text>
        <dbReference type="Rhea" id="RHEA:45812"/>
        <dbReference type="ChEBI" id="CHEBI:15377"/>
        <dbReference type="ChEBI" id="CHEBI:83728"/>
        <dbReference type="ChEBI" id="CHEBI:85440"/>
        <dbReference type="EC" id="4.2.1.134"/>
    </reaction>
</comment>
<evidence type="ECO:0000256" key="13">
    <source>
        <dbReference type="ARBA" id="ARBA00036671"/>
    </source>
</evidence>
<name>A0A813PRL9_9BILA</name>
<organism evidence="15 16">
    <name type="scientific">Brachionus calyciflorus</name>
    <dbReference type="NCBI Taxonomy" id="104777"/>
    <lineage>
        <taxon>Eukaryota</taxon>
        <taxon>Metazoa</taxon>
        <taxon>Spiralia</taxon>
        <taxon>Gnathifera</taxon>
        <taxon>Rotifera</taxon>
        <taxon>Eurotatoria</taxon>
        <taxon>Monogononta</taxon>
        <taxon>Pseudotrocha</taxon>
        <taxon>Ploima</taxon>
        <taxon>Brachionidae</taxon>
        <taxon>Brachionus</taxon>
    </lineage>
</organism>
<dbReference type="EMBL" id="CAJNOC010000422">
    <property type="protein sequence ID" value="CAF0759473.1"/>
    <property type="molecule type" value="Genomic_DNA"/>
</dbReference>
<evidence type="ECO:0000256" key="6">
    <source>
        <dbReference type="ARBA" id="ARBA00022692"/>
    </source>
</evidence>
<evidence type="ECO:0000256" key="1">
    <source>
        <dbReference type="ARBA" id="ARBA00004141"/>
    </source>
</evidence>
<protein>
    <recommendedName>
        <fullName evidence="4 14">Very-long-chain (3R)-3-hydroxyacyl-CoA dehydratase</fullName>
        <ecNumber evidence="4 14">4.2.1.134</ecNumber>
    </recommendedName>
</protein>
<feature type="transmembrane region" description="Helical" evidence="14">
    <location>
        <begin position="12"/>
        <end position="40"/>
    </location>
</feature>
<dbReference type="GO" id="GO:0030148">
    <property type="term" value="P:sphingolipid biosynthetic process"/>
    <property type="evidence" value="ECO:0007669"/>
    <property type="project" value="TreeGrafter"/>
</dbReference>
<keyword evidence="6 14" id="KW-0812">Transmembrane</keyword>
<evidence type="ECO:0000313" key="16">
    <source>
        <dbReference type="Proteomes" id="UP000663879"/>
    </source>
</evidence>
<dbReference type="GO" id="GO:0005789">
    <property type="term" value="C:endoplasmic reticulum membrane"/>
    <property type="evidence" value="ECO:0007669"/>
    <property type="project" value="UniProtKB-SubCell"/>
</dbReference>
<dbReference type="UniPathway" id="UPA00094"/>
<comment type="caution">
    <text evidence="15">The sequence shown here is derived from an EMBL/GenBank/DDBJ whole genome shotgun (WGS) entry which is preliminary data.</text>
</comment>
<dbReference type="EC" id="4.2.1.134" evidence="4 14"/>
<feature type="transmembrane region" description="Helical" evidence="14">
    <location>
        <begin position="152"/>
        <end position="175"/>
    </location>
</feature>
<evidence type="ECO:0000256" key="14">
    <source>
        <dbReference type="RuleBase" id="RU363109"/>
    </source>
</evidence>
<dbReference type="PANTHER" id="PTHR11035:SF3">
    <property type="entry name" value="VERY-LONG-CHAIN (3R)-3-HYDROXYACYL-COA DEHYDRATASE"/>
    <property type="match status" value="1"/>
</dbReference>
<evidence type="ECO:0000256" key="11">
    <source>
        <dbReference type="ARBA" id="ARBA00023160"/>
    </source>
</evidence>
<reference evidence="15" key="1">
    <citation type="submission" date="2021-02" db="EMBL/GenBank/DDBJ databases">
        <authorList>
            <person name="Nowell W R."/>
        </authorList>
    </citation>
    <scope>NUCLEOTIDE SEQUENCE</scope>
    <source>
        <strain evidence="15">Ploen Becks lab</strain>
    </source>
</reference>
<dbReference type="Pfam" id="PF04387">
    <property type="entry name" value="PTPLA"/>
    <property type="match status" value="1"/>
</dbReference>
<keyword evidence="5 14" id="KW-0444">Lipid biosynthesis</keyword>
<comment type="caution">
    <text evidence="14">Lacks conserved residue(s) required for the propagation of feature annotation.</text>
</comment>
<evidence type="ECO:0000256" key="4">
    <source>
        <dbReference type="ARBA" id="ARBA00013122"/>
    </source>
</evidence>
<evidence type="ECO:0000256" key="10">
    <source>
        <dbReference type="ARBA" id="ARBA00023136"/>
    </source>
</evidence>
<dbReference type="GO" id="GO:0042761">
    <property type="term" value="P:very long-chain fatty acid biosynthetic process"/>
    <property type="evidence" value="ECO:0007669"/>
    <property type="project" value="TreeGrafter"/>
</dbReference>
<evidence type="ECO:0000256" key="3">
    <source>
        <dbReference type="ARBA" id="ARBA00007811"/>
    </source>
</evidence>
<comment type="pathway">
    <text evidence="2 14">Lipid metabolism; fatty acid biosynthesis.</text>
</comment>
<keyword evidence="12 14" id="KW-0456">Lyase</keyword>
<evidence type="ECO:0000256" key="12">
    <source>
        <dbReference type="ARBA" id="ARBA00023239"/>
    </source>
</evidence>
<gene>
    <name evidence="15" type="ORF">OXX778_LOCUS4352</name>
</gene>
<proteinExistence type="inferred from homology"/>
<evidence type="ECO:0000256" key="7">
    <source>
        <dbReference type="ARBA" id="ARBA00022832"/>
    </source>
</evidence>
<feature type="transmembrane region" description="Helical" evidence="14">
    <location>
        <begin position="199"/>
        <end position="217"/>
    </location>
</feature>
<evidence type="ECO:0000256" key="2">
    <source>
        <dbReference type="ARBA" id="ARBA00005194"/>
    </source>
</evidence>
<keyword evidence="10 14" id="KW-0472">Membrane</keyword>
<keyword evidence="14" id="KW-0256">Endoplasmic reticulum</keyword>
<keyword evidence="16" id="KW-1185">Reference proteome</keyword>
<dbReference type="GO" id="GO:0102158">
    <property type="term" value="F:very-long-chain (3R)-3-hydroxyacyl-CoA dehydratase activity"/>
    <property type="evidence" value="ECO:0007669"/>
    <property type="project" value="UniProtKB-EC"/>
</dbReference>